<feature type="region of interest" description="Disordered" evidence="1">
    <location>
        <begin position="81"/>
        <end position="102"/>
    </location>
</feature>
<reference evidence="2" key="1">
    <citation type="submission" date="2022-08" db="EMBL/GenBank/DDBJ databases">
        <authorList>
            <consortium name="DOE Joint Genome Institute"/>
            <person name="Min B."/>
            <person name="Riley R."/>
            <person name="Sierra-Patev S."/>
            <person name="Naranjo-Ortiz M."/>
            <person name="Looney B."/>
            <person name="Konkel Z."/>
            <person name="Slot J.C."/>
            <person name="Sakamoto Y."/>
            <person name="Steenwyk J.L."/>
            <person name="Rokas A."/>
            <person name="Carro J."/>
            <person name="Camarero S."/>
            <person name="Ferreira P."/>
            <person name="Molpeceres G."/>
            <person name="Ruiz-Duenas F.J."/>
            <person name="Serrano A."/>
            <person name="Henrissat B."/>
            <person name="Drula E."/>
            <person name="Hughes K.W."/>
            <person name="Mata J.L."/>
            <person name="Ishikawa N.K."/>
            <person name="Vargas-Isla R."/>
            <person name="Ushijima S."/>
            <person name="Smith C.A."/>
            <person name="Ahrendt S."/>
            <person name="Andreopoulos W."/>
            <person name="He G."/>
            <person name="Labutti K."/>
            <person name="Lipzen A."/>
            <person name="Ng V."/>
            <person name="Sandor L."/>
            <person name="Barry K."/>
            <person name="Martinez A.T."/>
            <person name="Xiao Y."/>
            <person name="Gibbons J.G."/>
            <person name="Terashima K."/>
            <person name="Hibbett D.S."/>
            <person name="Grigoriev I.V."/>
        </authorList>
    </citation>
    <scope>NUCLEOTIDE SEQUENCE</scope>
    <source>
        <strain evidence="2">TFB9207</strain>
    </source>
</reference>
<sequence>LLALSQARHILLKRIPTMTTPADIRRMLTRYNVQGVADVALIYEKFVPTRQALITLARPNFLRDNLRELTNATLSGQVFTSEEVDYSETEPPPPELGRGPHAGVDNLGKNVVLSYFPSGTSPRSIQTISEKYSLAGSFDVSVRSVKSVTFIAFCFEA</sequence>
<gene>
    <name evidence="2" type="ORF">F5878DRAFT_524073</name>
</gene>
<proteinExistence type="predicted"/>
<protein>
    <recommendedName>
        <fullName evidence="4">RRM domain-containing protein</fullName>
    </recommendedName>
</protein>
<evidence type="ECO:0000256" key="1">
    <source>
        <dbReference type="SAM" id="MobiDB-lite"/>
    </source>
</evidence>
<accession>A0AA38PLW0</accession>
<organism evidence="2 3">
    <name type="scientific">Lentinula raphanica</name>
    <dbReference type="NCBI Taxonomy" id="153919"/>
    <lineage>
        <taxon>Eukaryota</taxon>
        <taxon>Fungi</taxon>
        <taxon>Dikarya</taxon>
        <taxon>Basidiomycota</taxon>
        <taxon>Agaricomycotina</taxon>
        <taxon>Agaricomycetes</taxon>
        <taxon>Agaricomycetidae</taxon>
        <taxon>Agaricales</taxon>
        <taxon>Marasmiineae</taxon>
        <taxon>Omphalotaceae</taxon>
        <taxon>Lentinula</taxon>
    </lineage>
</organism>
<comment type="caution">
    <text evidence="2">The sequence shown here is derived from an EMBL/GenBank/DDBJ whole genome shotgun (WGS) entry which is preliminary data.</text>
</comment>
<evidence type="ECO:0000313" key="2">
    <source>
        <dbReference type="EMBL" id="KAJ3845284.1"/>
    </source>
</evidence>
<dbReference type="EMBL" id="MU805939">
    <property type="protein sequence ID" value="KAJ3845284.1"/>
    <property type="molecule type" value="Genomic_DNA"/>
</dbReference>
<evidence type="ECO:0000313" key="3">
    <source>
        <dbReference type="Proteomes" id="UP001163846"/>
    </source>
</evidence>
<keyword evidence="3" id="KW-1185">Reference proteome</keyword>
<name>A0AA38PLW0_9AGAR</name>
<evidence type="ECO:0008006" key="4">
    <source>
        <dbReference type="Google" id="ProtNLM"/>
    </source>
</evidence>
<feature type="non-terminal residue" evidence="2">
    <location>
        <position position="1"/>
    </location>
</feature>
<dbReference type="Proteomes" id="UP001163846">
    <property type="component" value="Unassembled WGS sequence"/>
</dbReference>
<dbReference type="AlphaFoldDB" id="A0AA38PLW0"/>